<sequence>MTKLYQSLLLHYYGDLPVGMCSLRKNDGIRPGIIPWLGSLVVDPKYQKQGIGSMLIDMTLLKVKELCFKKLYLFAFDPAILEYYERLGWSQICMDEFTSHPVTVMEVDL</sequence>
<evidence type="ECO:0000259" key="1">
    <source>
        <dbReference type="PROSITE" id="PS51186"/>
    </source>
</evidence>
<proteinExistence type="predicted"/>
<dbReference type="CDD" id="cd04301">
    <property type="entry name" value="NAT_SF"/>
    <property type="match status" value="1"/>
</dbReference>
<protein>
    <submittedName>
        <fullName evidence="2">Acetyltransferase (GNAT) family protein</fullName>
    </submittedName>
</protein>
<keyword evidence="2" id="KW-0808">Transferase</keyword>
<dbReference type="SUPFAM" id="SSF55729">
    <property type="entry name" value="Acyl-CoA N-acyltransferases (Nat)"/>
    <property type="match status" value="1"/>
</dbReference>
<dbReference type="GO" id="GO:0016747">
    <property type="term" value="F:acyltransferase activity, transferring groups other than amino-acyl groups"/>
    <property type="evidence" value="ECO:0007669"/>
    <property type="project" value="InterPro"/>
</dbReference>
<dbReference type="AlphaFoldDB" id="A0A2S5R6T9"/>
<organism evidence="2 3">
    <name type="scientific">Holospora curviuscula</name>
    <dbReference type="NCBI Taxonomy" id="1082868"/>
    <lineage>
        <taxon>Bacteria</taxon>
        <taxon>Pseudomonadati</taxon>
        <taxon>Pseudomonadota</taxon>
        <taxon>Alphaproteobacteria</taxon>
        <taxon>Holosporales</taxon>
        <taxon>Holosporaceae</taxon>
        <taxon>Holospora</taxon>
    </lineage>
</organism>
<dbReference type="EMBL" id="PHHC01000141">
    <property type="protein sequence ID" value="PPE03049.1"/>
    <property type="molecule type" value="Genomic_DNA"/>
</dbReference>
<accession>A0A2S5R6T9</accession>
<comment type="caution">
    <text evidence="2">The sequence shown here is derived from an EMBL/GenBank/DDBJ whole genome shotgun (WGS) entry which is preliminary data.</text>
</comment>
<dbReference type="InterPro" id="IPR016181">
    <property type="entry name" value="Acyl_CoA_acyltransferase"/>
</dbReference>
<dbReference type="Gene3D" id="3.40.630.30">
    <property type="match status" value="1"/>
</dbReference>
<evidence type="ECO:0000313" key="3">
    <source>
        <dbReference type="Proteomes" id="UP000239425"/>
    </source>
</evidence>
<feature type="domain" description="N-acetyltransferase" evidence="1">
    <location>
        <begin position="1"/>
        <end position="109"/>
    </location>
</feature>
<evidence type="ECO:0000313" key="2">
    <source>
        <dbReference type="EMBL" id="PPE03049.1"/>
    </source>
</evidence>
<name>A0A2S5R6T9_9PROT</name>
<dbReference type="PROSITE" id="PS51186">
    <property type="entry name" value="GNAT"/>
    <property type="match status" value="1"/>
</dbReference>
<reference evidence="2 3" key="1">
    <citation type="submission" date="2017-11" db="EMBL/GenBank/DDBJ databases">
        <title>Comparative genomic analysis of Holospora spp., intranuclear symbionts of paramecia.</title>
        <authorList>
            <person name="Garushyants S.K."/>
            <person name="Beliavskaya A."/>
            <person name="Malko D.B."/>
            <person name="Logacheva M.D."/>
            <person name="Rautian M.S."/>
            <person name="Gelfand M.S."/>
        </authorList>
    </citation>
    <scope>NUCLEOTIDE SEQUENCE [LARGE SCALE GENOMIC DNA]</scope>
    <source>
        <strain evidence="3">02AZ16</strain>
    </source>
</reference>
<dbReference type="Pfam" id="PF00583">
    <property type="entry name" value="Acetyltransf_1"/>
    <property type="match status" value="1"/>
</dbReference>
<keyword evidence="3" id="KW-1185">Reference proteome</keyword>
<dbReference type="Proteomes" id="UP000239425">
    <property type="component" value="Unassembled WGS sequence"/>
</dbReference>
<dbReference type="InterPro" id="IPR000182">
    <property type="entry name" value="GNAT_dom"/>
</dbReference>
<gene>
    <name evidence="2" type="ORF">HCUR_01480</name>
</gene>